<organism evidence="1 2">
    <name type="scientific">Camellia lanceoleosa</name>
    <dbReference type="NCBI Taxonomy" id="1840588"/>
    <lineage>
        <taxon>Eukaryota</taxon>
        <taxon>Viridiplantae</taxon>
        <taxon>Streptophyta</taxon>
        <taxon>Embryophyta</taxon>
        <taxon>Tracheophyta</taxon>
        <taxon>Spermatophyta</taxon>
        <taxon>Magnoliopsida</taxon>
        <taxon>eudicotyledons</taxon>
        <taxon>Gunneridae</taxon>
        <taxon>Pentapetalae</taxon>
        <taxon>asterids</taxon>
        <taxon>Ericales</taxon>
        <taxon>Theaceae</taxon>
        <taxon>Camellia</taxon>
    </lineage>
</organism>
<evidence type="ECO:0000313" key="1">
    <source>
        <dbReference type="EMBL" id="KAI8003961.1"/>
    </source>
</evidence>
<dbReference type="Proteomes" id="UP001060215">
    <property type="component" value="Chromosome 9"/>
</dbReference>
<proteinExistence type="predicted"/>
<accession>A0ACC0GTC6</accession>
<sequence length="48" mass="6190">MMRDWDLRQQFMIQLFINLYIYYLIIKNENETPNPGKKRWTREIEQRR</sequence>
<reference evidence="1 2" key="1">
    <citation type="journal article" date="2022" name="Plant J.">
        <title>Chromosome-level genome of Camellia lanceoleosa provides a valuable resource for understanding genome evolution and self-incompatibility.</title>
        <authorList>
            <person name="Gong W."/>
            <person name="Xiao S."/>
            <person name="Wang L."/>
            <person name="Liao Z."/>
            <person name="Chang Y."/>
            <person name="Mo W."/>
            <person name="Hu G."/>
            <person name="Li W."/>
            <person name="Zhao G."/>
            <person name="Zhu H."/>
            <person name="Hu X."/>
            <person name="Ji K."/>
            <person name="Xiang X."/>
            <person name="Song Q."/>
            <person name="Yuan D."/>
            <person name="Jin S."/>
            <person name="Zhang L."/>
        </authorList>
    </citation>
    <scope>NUCLEOTIDE SEQUENCE [LARGE SCALE GENOMIC DNA]</scope>
    <source>
        <strain evidence="1">SQ_2022a</strain>
    </source>
</reference>
<dbReference type="EMBL" id="CM045766">
    <property type="protein sequence ID" value="KAI8003961.1"/>
    <property type="molecule type" value="Genomic_DNA"/>
</dbReference>
<comment type="caution">
    <text evidence="1">The sequence shown here is derived from an EMBL/GenBank/DDBJ whole genome shotgun (WGS) entry which is preliminary data.</text>
</comment>
<gene>
    <name evidence="1" type="ORF">LOK49_LG08G01920</name>
</gene>
<evidence type="ECO:0000313" key="2">
    <source>
        <dbReference type="Proteomes" id="UP001060215"/>
    </source>
</evidence>
<keyword evidence="2" id="KW-1185">Reference proteome</keyword>
<protein>
    <submittedName>
        <fullName evidence="1">Uncharacterized protein</fullName>
    </submittedName>
</protein>
<name>A0ACC0GTC6_9ERIC</name>